<reference evidence="6" key="2">
    <citation type="journal article" date="2021" name="PeerJ">
        <title>Extensive microbial diversity within the chicken gut microbiome revealed by metagenomics and culture.</title>
        <authorList>
            <person name="Gilroy R."/>
            <person name="Ravi A."/>
            <person name="Getino M."/>
            <person name="Pursley I."/>
            <person name="Horton D.L."/>
            <person name="Alikhan N.F."/>
            <person name="Baker D."/>
            <person name="Gharbi K."/>
            <person name="Hall N."/>
            <person name="Watson M."/>
            <person name="Adriaenssens E.M."/>
            <person name="Foster-Nyarko E."/>
            <person name="Jarju S."/>
            <person name="Secka A."/>
            <person name="Antonio M."/>
            <person name="Oren A."/>
            <person name="Chaudhuri R.R."/>
            <person name="La Ragione R."/>
            <person name="Hildebrand F."/>
            <person name="Pallen M.J."/>
        </authorList>
    </citation>
    <scope>NUCLEOTIDE SEQUENCE</scope>
    <source>
        <strain evidence="6">ChiW3-316</strain>
    </source>
</reference>
<evidence type="ECO:0000256" key="2">
    <source>
        <dbReference type="ARBA" id="ARBA00022741"/>
    </source>
</evidence>
<dbReference type="AlphaFoldDB" id="A0A9D1M489"/>
<dbReference type="GO" id="GO:0005524">
    <property type="term" value="F:ATP binding"/>
    <property type="evidence" value="ECO:0007669"/>
    <property type="project" value="UniProtKB-KW"/>
</dbReference>
<keyword evidence="4" id="KW-0812">Transmembrane</keyword>
<dbReference type="EMBL" id="DVNC01000036">
    <property type="protein sequence ID" value="HIU53515.1"/>
    <property type="molecule type" value="Genomic_DNA"/>
</dbReference>
<comment type="caution">
    <text evidence="6">The sequence shown here is derived from an EMBL/GenBank/DDBJ whole genome shotgun (WGS) entry which is preliminary data.</text>
</comment>
<evidence type="ECO:0000313" key="7">
    <source>
        <dbReference type="Proteomes" id="UP000824107"/>
    </source>
</evidence>
<comment type="similarity">
    <text evidence="1">Belongs to the TrbE/VirB4 family.</text>
</comment>
<evidence type="ECO:0000256" key="3">
    <source>
        <dbReference type="ARBA" id="ARBA00022840"/>
    </source>
</evidence>
<organism evidence="6 7">
    <name type="scientific">Candidatus Scatocola faecipullorum</name>
    <dbReference type="NCBI Taxonomy" id="2840917"/>
    <lineage>
        <taxon>Bacteria</taxon>
        <taxon>Pseudomonadati</taxon>
        <taxon>Pseudomonadota</taxon>
        <taxon>Alphaproteobacteria</taxon>
        <taxon>Rhodospirillales</taxon>
        <taxon>Rhodospirillaceae</taxon>
        <taxon>Rhodospirillaceae incertae sedis</taxon>
        <taxon>Candidatus Scatocola</taxon>
    </lineage>
</organism>
<name>A0A9D1M489_9PROT</name>
<dbReference type="Pfam" id="PF03135">
    <property type="entry name" value="CagE_TrbE_VirB"/>
    <property type="match status" value="1"/>
</dbReference>
<sequence length="810" mass="91439">MRPDFDFFTIFVQGLSSIEVAVAVIGFVSAAAFAGLWATKLGRIILPQPQESRVADFLPFNKLMADGITIRCYNGSFARVFKVEGVDLSFVTDEKSLSMMEARKSWIDSMSDLQVVCRVITLRERISMEADSGDFGNQLLEQISMTWRNNLDRVYSNGHYIVLSVADRPEALKDLNYASQALLATLNDYGVKPMFETEDSAAADSPLAIFSKICSPLSKPMPKVRGAEGYQLNELLTADHIHFTDEKGLIKFFSGDKEMFAIVMGIRSSGDYMDEGMIASLLSIDCELTMLHNVKPIFKPHARALLMQQQRMAAVTSFSPDVINQYSEALSAIEDSDADYQALTEYAMDIIIKGETMEEIEFGESEVQRICRLFSVTPVREGWVAQAAFFNQFPTYDAYPRTYRYLSRVVAMAISFDKPSEGLPKSDWGPGAISIFRTTSGSAYRFQFHVSTEDSAVAHCCIIGPTGQGKTTLLTFLAGQAMRHHDLKVFFFDRHRGAEIFTRAVQGAYVGFDGDEKNVSLNPFDCRNTPNNRAFLRRWLKAITMVDDALSEKEIGRAVTTAFDYLKPEERILKNLYKSCFSPTGNMRRELFRWINPDQYGNIFNAENDSLDLASKRFMAFDFTHIFEDETLAPAVISYIMHRIMAETGDTGVPSLIMIDETAPMLKHPMFRDYFIIGLQEGRKKRQAYLCAFQQPNIIDKLGVGEVIRGQCQTVIFFRNPQAMPEDYANWNLTQREIDFIFGKSYRDFPYAILLSRPATGESVILDVDLSGLGPYLKLYNSGRKNVLLVEELIKEYGEANFVTKYLNIG</sequence>
<dbReference type="PANTHER" id="PTHR30121:SF12">
    <property type="entry name" value="TYPE IV SECRETION SYSTEM PROTEIN CAGE"/>
    <property type="match status" value="1"/>
</dbReference>
<dbReference type="SUPFAM" id="SSF52540">
    <property type="entry name" value="P-loop containing nucleoside triphosphate hydrolases"/>
    <property type="match status" value="1"/>
</dbReference>
<protein>
    <recommendedName>
        <fullName evidence="5">CagE TrbE VirB component of type IV transporter system central domain-containing protein</fullName>
    </recommendedName>
</protein>
<proteinExistence type="inferred from homology"/>
<evidence type="ECO:0000256" key="4">
    <source>
        <dbReference type="SAM" id="Phobius"/>
    </source>
</evidence>
<keyword evidence="4" id="KW-0472">Membrane</keyword>
<keyword evidence="3" id="KW-0067">ATP-binding</keyword>
<gene>
    <name evidence="6" type="ORF">IAD20_05485</name>
</gene>
<feature type="domain" description="CagE TrbE VirB component of type IV transporter system central" evidence="5">
    <location>
        <begin position="223"/>
        <end position="395"/>
    </location>
</feature>
<dbReference type="InterPro" id="IPR018145">
    <property type="entry name" value="CagE_TrbE_VirB_cntrl_dom"/>
</dbReference>
<keyword evidence="4" id="KW-1133">Transmembrane helix</keyword>
<evidence type="ECO:0000313" key="6">
    <source>
        <dbReference type="EMBL" id="HIU53515.1"/>
    </source>
</evidence>
<keyword evidence="2" id="KW-0547">Nucleotide-binding</keyword>
<dbReference type="InterPro" id="IPR027417">
    <property type="entry name" value="P-loop_NTPase"/>
</dbReference>
<accession>A0A9D1M489</accession>
<dbReference type="InterPro" id="IPR051162">
    <property type="entry name" value="T4SS_component"/>
</dbReference>
<reference evidence="6" key="1">
    <citation type="submission" date="2020-10" db="EMBL/GenBank/DDBJ databases">
        <authorList>
            <person name="Gilroy R."/>
        </authorList>
    </citation>
    <scope>NUCLEOTIDE SEQUENCE</scope>
    <source>
        <strain evidence="6">ChiW3-316</strain>
    </source>
</reference>
<evidence type="ECO:0000256" key="1">
    <source>
        <dbReference type="ARBA" id="ARBA00006512"/>
    </source>
</evidence>
<evidence type="ECO:0000259" key="5">
    <source>
        <dbReference type="Pfam" id="PF03135"/>
    </source>
</evidence>
<feature type="transmembrane region" description="Helical" evidence="4">
    <location>
        <begin position="20"/>
        <end position="38"/>
    </location>
</feature>
<dbReference type="PANTHER" id="PTHR30121">
    <property type="entry name" value="UNCHARACTERIZED PROTEIN YJGR-RELATED"/>
    <property type="match status" value="1"/>
</dbReference>
<dbReference type="Proteomes" id="UP000824107">
    <property type="component" value="Unassembled WGS sequence"/>
</dbReference>
<dbReference type="Gene3D" id="3.40.50.300">
    <property type="entry name" value="P-loop containing nucleotide triphosphate hydrolases"/>
    <property type="match status" value="2"/>
</dbReference>